<comment type="caution">
    <text evidence="1">The sequence shown here is derived from an EMBL/GenBank/DDBJ whole genome shotgun (WGS) entry which is preliminary data.</text>
</comment>
<dbReference type="EMBL" id="VMHM01000001">
    <property type="protein sequence ID" value="TSK06479.1"/>
    <property type="molecule type" value="Genomic_DNA"/>
</dbReference>
<protein>
    <submittedName>
        <fullName evidence="1">Uncharacterized protein</fullName>
    </submittedName>
</protein>
<evidence type="ECO:0000313" key="2">
    <source>
        <dbReference type="Proteomes" id="UP000319483"/>
    </source>
</evidence>
<dbReference type="AlphaFoldDB" id="A0A556SZ94"/>
<proteinExistence type="predicted"/>
<dbReference type="RefSeq" id="WP_144091241.1">
    <property type="nucleotide sequence ID" value="NZ_CAMLRN010000011.1"/>
</dbReference>
<gene>
    <name evidence="1" type="ORF">FPQ15_01195</name>
</gene>
<accession>A0A556SZ94</accession>
<evidence type="ECO:0000313" key="1">
    <source>
        <dbReference type="EMBL" id="TSK06479.1"/>
    </source>
</evidence>
<sequence length="83" mass="9440">MASPNTIYLVTILNTKLKEKLSFFKKLLNPQKTTVNVVDNSTQSHQQNRFVDLTAELIANYHIIEKEAIFCSNIKIAMVAMVN</sequence>
<reference evidence="1 2" key="1">
    <citation type="submission" date="2019-07" db="EMBL/GenBank/DDBJ databases">
        <title>Gilliamella genomes.</title>
        <authorList>
            <person name="Zheng H."/>
        </authorList>
    </citation>
    <scope>NUCLEOTIDE SEQUENCE [LARGE SCALE GENOMIC DNA]</scope>
    <source>
        <strain evidence="1 2">W8127</strain>
    </source>
</reference>
<organism evidence="1 2">
    <name type="scientific">Gilliamella apicola</name>
    <dbReference type="NCBI Taxonomy" id="1196095"/>
    <lineage>
        <taxon>Bacteria</taxon>
        <taxon>Pseudomonadati</taxon>
        <taxon>Pseudomonadota</taxon>
        <taxon>Gammaproteobacteria</taxon>
        <taxon>Orbales</taxon>
        <taxon>Orbaceae</taxon>
        <taxon>Gilliamella</taxon>
    </lineage>
</organism>
<name>A0A556SZ94_9GAMM</name>
<dbReference type="Proteomes" id="UP000319483">
    <property type="component" value="Unassembled WGS sequence"/>
</dbReference>